<dbReference type="Gene3D" id="3.50.50.60">
    <property type="entry name" value="FAD/NAD(P)-binding domain"/>
    <property type="match status" value="1"/>
</dbReference>
<evidence type="ECO:0000256" key="4">
    <source>
        <dbReference type="ARBA" id="ARBA00017871"/>
    </source>
</evidence>
<name>A0ABS7AFB2_9PROT</name>
<dbReference type="PANTHER" id="PTHR10742:SF410">
    <property type="entry name" value="LYSINE-SPECIFIC HISTONE DEMETHYLASE 2"/>
    <property type="match status" value="1"/>
</dbReference>
<evidence type="ECO:0000256" key="6">
    <source>
        <dbReference type="ARBA" id="ARBA00047321"/>
    </source>
</evidence>
<evidence type="ECO:0000256" key="2">
    <source>
        <dbReference type="ARBA" id="ARBA00005833"/>
    </source>
</evidence>
<dbReference type="PANTHER" id="PTHR10742">
    <property type="entry name" value="FLAVIN MONOAMINE OXIDASE"/>
    <property type="match status" value="1"/>
</dbReference>
<dbReference type="Pfam" id="PF01593">
    <property type="entry name" value="Amino_oxidase"/>
    <property type="match status" value="1"/>
</dbReference>
<evidence type="ECO:0000259" key="7">
    <source>
        <dbReference type="Pfam" id="PF01593"/>
    </source>
</evidence>
<evidence type="ECO:0000313" key="8">
    <source>
        <dbReference type="EMBL" id="MBW6400993.1"/>
    </source>
</evidence>
<dbReference type="EMBL" id="JAHYBZ010000009">
    <property type="protein sequence ID" value="MBW6400993.1"/>
    <property type="molecule type" value="Genomic_DNA"/>
</dbReference>
<gene>
    <name evidence="8" type="ORF">KPL78_24250</name>
</gene>
<dbReference type="PRINTS" id="PR00420">
    <property type="entry name" value="RNGMNOXGNASE"/>
</dbReference>
<reference evidence="8 9" key="1">
    <citation type="submission" date="2021-07" db="EMBL/GenBank/DDBJ databases">
        <authorList>
            <person name="So Y."/>
        </authorList>
    </citation>
    <scope>NUCLEOTIDE SEQUENCE [LARGE SCALE GENOMIC DNA]</scope>
    <source>
        <strain evidence="8 9">HJA6</strain>
    </source>
</reference>
<accession>A0ABS7AFB2</accession>
<evidence type="ECO:0000256" key="3">
    <source>
        <dbReference type="ARBA" id="ARBA00012535"/>
    </source>
</evidence>
<comment type="catalytic activity">
    <reaction evidence="6">
        <text>L-tryptophan + O2 = indole-3-acetamide + CO2 + H2O</text>
        <dbReference type="Rhea" id="RHEA:16165"/>
        <dbReference type="ChEBI" id="CHEBI:15377"/>
        <dbReference type="ChEBI" id="CHEBI:15379"/>
        <dbReference type="ChEBI" id="CHEBI:16031"/>
        <dbReference type="ChEBI" id="CHEBI:16526"/>
        <dbReference type="ChEBI" id="CHEBI:57912"/>
        <dbReference type="EC" id="1.13.12.3"/>
    </reaction>
</comment>
<evidence type="ECO:0000256" key="5">
    <source>
        <dbReference type="ARBA" id="ARBA00023070"/>
    </source>
</evidence>
<evidence type="ECO:0000256" key="1">
    <source>
        <dbReference type="ARBA" id="ARBA00004814"/>
    </source>
</evidence>
<comment type="caution">
    <text evidence="8">The sequence shown here is derived from an EMBL/GenBank/DDBJ whole genome shotgun (WGS) entry which is preliminary data.</text>
</comment>
<proteinExistence type="inferred from homology"/>
<dbReference type="InterPro" id="IPR002937">
    <property type="entry name" value="Amino_oxidase"/>
</dbReference>
<feature type="domain" description="Amine oxidase" evidence="7">
    <location>
        <begin position="63"/>
        <end position="462"/>
    </location>
</feature>
<evidence type="ECO:0000313" key="9">
    <source>
        <dbReference type="Proteomes" id="UP001196565"/>
    </source>
</evidence>
<keyword evidence="9" id="KW-1185">Reference proteome</keyword>
<comment type="similarity">
    <text evidence="2">Belongs to the tryptophan 2-monooxygenase family.</text>
</comment>
<protein>
    <recommendedName>
        <fullName evidence="4">Tryptophan 2-monooxygenase</fullName>
        <ecNumber evidence="3">1.13.12.3</ecNumber>
    </recommendedName>
</protein>
<dbReference type="Proteomes" id="UP001196565">
    <property type="component" value="Unassembled WGS sequence"/>
</dbReference>
<dbReference type="InterPro" id="IPR050281">
    <property type="entry name" value="Flavin_monoamine_oxidase"/>
</dbReference>
<dbReference type="SUPFAM" id="SSF54373">
    <property type="entry name" value="FAD-linked reductases, C-terminal domain"/>
    <property type="match status" value="1"/>
</dbReference>
<dbReference type="InterPro" id="IPR036188">
    <property type="entry name" value="FAD/NAD-bd_sf"/>
</dbReference>
<dbReference type="SUPFAM" id="SSF51905">
    <property type="entry name" value="FAD/NAD(P)-binding domain"/>
    <property type="match status" value="1"/>
</dbReference>
<organism evidence="8 9">
    <name type="scientific">Roseomonas alba</name>
    <dbReference type="NCBI Taxonomy" id="2846776"/>
    <lineage>
        <taxon>Bacteria</taxon>
        <taxon>Pseudomonadati</taxon>
        <taxon>Pseudomonadota</taxon>
        <taxon>Alphaproteobacteria</taxon>
        <taxon>Acetobacterales</taxon>
        <taxon>Roseomonadaceae</taxon>
        <taxon>Roseomonas</taxon>
    </lineage>
</organism>
<dbReference type="EC" id="1.13.12.3" evidence="3"/>
<keyword evidence="5" id="KW-0073">Auxin biosynthesis</keyword>
<sequence length="463" mass="48234">MVSRLCSKASRSISSAGVSTSSSRMPGSAGGACSMVHPFTQSRHDAAMFPSDPDVLVIGAGCAGIAAARELAARGRSCIVLEAGPRVGGRAWTESASLGLPFDHGASWLHQAHDNPLRPLAAALGLETLDHDSVRERRILLHGRQATREERAAFAAADDAFWAVIDAAARDGMPDRPASKAAPRGGPWNPTVAHWEGSQICAAELSLMSLHDFAATALDGPNLILRQGIGGLVARLADGLPIRLDAPVARLHWGAREITAEGPFGSLAARAAIVTVSTGVLAAEGIAFDPPLPAETQDAIHALPLGLLTKIAFRADSPDAPDLPPFVTQHRAVEHDGDSPMSWVSRLFGDPLMIAFCGGARAWSFAGDPRRAEAEARAEATKLFGARAAAALGPVTVTRWAEDPLFHGAYSHAVPGARAARTTLGRPLADGRLCFAGEACHPRFAATVAGAWLSGVEAARAVP</sequence>
<comment type="pathway">
    <text evidence="1">Plant hormone metabolism; auxin biosynthesis.</text>
</comment>